<dbReference type="GO" id="GO:0004519">
    <property type="term" value="F:endonuclease activity"/>
    <property type="evidence" value="ECO:0007669"/>
    <property type="project" value="UniProtKB-KW"/>
</dbReference>
<dbReference type="CDD" id="cd09274">
    <property type="entry name" value="RNase_HI_RT_Ty3"/>
    <property type="match status" value="1"/>
</dbReference>
<evidence type="ECO:0000256" key="6">
    <source>
        <dbReference type="ARBA" id="ARBA00022801"/>
    </source>
</evidence>
<evidence type="ECO:0000256" key="3">
    <source>
        <dbReference type="ARBA" id="ARBA00022695"/>
    </source>
</evidence>
<dbReference type="Pfam" id="PF17917">
    <property type="entry name" value="RT_RNaseH"/>
    <property type="match status" value="1"/>
</dbReference>
<dbReference type="FunFam" id="3.30.70.270:FF:000003">
    <property type="entry name" value="Transposon Ty3-G Gag-Pol polyprotein"/>
    <property type="match status" value="1"/>
</dbReference>
<reference evidence="10" key="1">
    <citation type="submission" date="2020-01" db="EMBL/GenBank/DDBJ databases">
        <title>Draft genome sequence of the Termite Coptotermes fromosanus.</title>
        <authorList>
            <person name="Itakura S."/>
            <person name="Yosikawa Y."/>
            <person name="Umezawa K."/>
        </authorList>
    </citation>
    <scope>NUCLEOTIDE SEQUENCE [LARGE SCALE GENOMIC DNA]</scope>
</reference>
<evidence type="ECO:0000256" key="1">
    <source>
        <dbReference type="ARBA" id="ARBA00012493"/>
    </source>
</evidence>
<dbReference type="Proteomes" id="UP000502823">
    <property type="component" value="Unassembled WGS sequence"/>
</dbReference>
<protein>
    <recommendedName>
        <fullName evidence="1">RNA-directed DNA polymerase</fullName>
        <ecNumber evidence="1">2.7.7.49</ecNumber>
    </recommendedName>
</protein>
<dbReference type="GO" id="GO:0003964">
    <property type="term" value="F:RNA-directed DNA polymerase activity"/>
    <property type="evidence" value="ECO:0007669"/>
    <property type="project" value="UniProtKB-KW"/>
</dbReference>
<dbReference type="EC" id="2.7.7.49" evidence="1"/>
<proteinExistence type="predicted"/>
<keyword evidence="6" id="KW-0378">Hydrolase</keyword>
<dbReference type="InterPro" id="IPR050951">
    <property type="entry name" value="Retrovirus_Pol_polyprotein"/>
</dbReference>
<evidence type="ECO:0000256" key="7">
    <source>
        <dbReference type="ARBA" id="ARBA00022918"/>
    </source>
</evidence>
<organism evidence="9 10">
    <name type="scientific">Coptotermes formosanus</name>
    <name type="common">Formosan subterranean termite</name>
    <dbReference type="NCBI Taxonomy" id="36987"/>
    <lineage>
        <taxon>Eukaryota</taxon>
        <taxon>Metazoa</taxon>
        <taxon>Ecdysozoa</taxon>
        <taxon>Arthropoda</taxon>
        <taxon>Hexapoda</taxon>
        <taxon>Insecta</taxon>
        <taxon>Pterygota</taxon>
        <taxon>Neoptera</taxon>
        <taxon>Polyneoptera</taxon>
        <taxon>Dictyoptera</taxon>
        <taxon>Blattodea</taxon>
        <taxon>Blattoidea</taxon>
        <taxon>Termitoidae</taxon>
        <taxon>Rhinotermitidae</taxon>
        <taxon>Coptotermes</taxon>
    </lineage>
</organism>
<dbReference type="SUPFAM" id="SSF56672">
    <property type="entry name" value="DNA/RNA polymerases"/>
    <property type="match status" value="1"/>
</dbReference>
<dbReference type="Pfam" id="PF00078">
    <property type="entry name" value="RVT_1"/>
    <property type="match status" value="1"/>
</dbReference>
<dbReference type="Gene3D" id="3.30.70.270">
    <property type="match status" value="2"/>
</dbReference>
<dbReference type="InterPro" id="IPR043502">
    <property type="entry name" value="DNA/RNA_pol_sf"/>
</dbReference>
<dbReference type="InterPro" id="IPR043128">
    <property type="entry name" value="Rev_trsase/Diguanyl_cyclase"/>
</dbReference>
<dbReference type="InParanoid" id="A0A6L2PRP0"/>
<dbReference type="PANTHER" id="PTHR37984:SF5">
    <property type="entry name" value="PROTEIN NYNRIN-LIKE"/>
    <property type="match status" value="1"/>
</dbReference>
<dbReference type="FunFam" id="3.10.20.370:FF:000001">
    <property type="entry name" value="Retrovirus-related Pol polyprotein from transposon 17.6-like protein"/>
    <property type="match status" value="1"/>
</dbReference>
<dbReference type="PANTHER" id="PTHR37984">
    <property type="entry name" value="PROTEIN CBG26694"/>
    <property type="match status" value="1"/>
</dbReference>
<dbReference type="OrthoDB" id="6628746at2759"/>
<dbReference type="EMBL" id="BLKM01000418">
    <property type="protein sequence ID" value="GFG33258.1"/>
    <property type="molecule type" value="Genomic_DNA"/>
</dbReference>
<keyword evidence="5" id="KW-0255">Endonuclease</keyword>
<feature type="non-terminal residue" evidence="9">
    <location>
        <position position="1"/>
    </location>
</feature>
<feature type="domain" description="Reverse transcriptase" evidence="8">
    <location>
        <begin position="1"/>
        <end position="75"/>
    </location>
</feature>
<evidence type="ECO:0000256" key="4">
    <source>
        <dbReference type="ARBA" id="ARBA00022722"/>
    </source>
</evidence>
<dbReference type="InterPro" id="IPR000477">
    <property type="entry name" value="RT_dom"/>
</dbReference>
<dbReference type="PROSITE" id="PS50878">
    <property type="entry name" value="RT_POL"/>
    <property type="match status" value="1"/>
</dbReference>
<accession>A0A6L2PRP0</accession>
<name>A0A6L2PRP0_COPFO</name>
<keyword evidence="10" id="KW-1185">Reference proteome</keyword>
<gene>
    <name evidence="9" type="ORF">Cfor_00535</name>
</gene>
<evidence type="ECO:0000256" key="2">
    <source>
        <dbReference type="ARBA" id="ARBA00022679"/>
    </source>
</evidence>
<dbReference type="FunFam" id="3.30.70.270:FF:000020">
    <property type="entry name" value="Transposon Tf2-6 polyprotein-like Protein"/>
    <property type="match status" value="1"/>
</dbReference>
<dbReference type="GO" id="GO:0016787">
    <property type="term" value="F:hydrolase activity"/>
    <property type="evidence" value="ECO:0007669"/>
    <property type="project" value="UniProtKB-KW"/>
</dbReference>
<keyword evidence="2" id="KW-0808">Transferase</keyword>
<evidence type="ECO:0000256" key="5">
    <source>
        <dbReference type="ARBA" id="ARBA00022759"/>
    </source>
</evidence>
<comment type="caution">
    <text evidence="9">The sequence shown here is derived from an EMBL/GenBank/DDBJ whole genome shotgun (WGS) entry which is preliminary data.</text>
</comment>
<keyword evidence="7" id="KW-0695">RNA-directed DNA polymerase</keyword>
<evidence type="ECO:0000313" key="10">
    <source>
        <dbReference type="Proteomes" id="UP000502823"/>
    </source>
</evidence>
<dbReference type="AlphaFoldDB" id="A0A6L2PRP0"/>
<dbReference type="Gene3D" id="3.10.20.370">
    <property type="match status" value="1"/>
</dbReference>
<evidence type="ECO:0000259" key="8">
    <source>
        <dbReference type="PROSITE" id="PS50878"/>
    </source>
</evidence>
<evidence type="ECO:0000313" key="9">
    <source>
        <dbReference type="EMBL" id="GFG33258.1"/>
    </source>
</evidence>
<keyword evidence="4" id="KW-0540">Nuclease</keyword>
<dbReference type="InterPro" id="IPR041373">
    <property type="entry name" value="RT_RNaseH"/>
</dbReference>
<keyword evidence="3" id="KW-0548">Nucleotidyltransferase</keyword>
<sequence length="376" mass="42936">CPYTTTKMINNVLFGLGETTGLIFMDDILIFSCTIEEHSERLEKVFERLKKASFTLNVAKCHFAQDQGEYLGHTVGRSGSKPSENKVKVIRSYPRPRNIREVRTFLGLSGYYRQYIPRHAELAKPLTALSRKESSFCWTEAQEDLFQKPKEVIISDPVLAYLSMDPAHEYQLHTDASDVGISAVLAQVQDGQERPVCFASRQLNSAEGKLLVTEKELLAVVFATKQFRCYLYGRPFTLVTEYRALCWLLKLKDPSAKVTHWALRLSEFHYMVEQRPGKHNVVPDALSRHIANVTCEEEELDRTTMKLEQDLDPYCRRVKARLHELTDFLLDEDELVYRKNRGGAPKIVVPDGPKNRVISENPVPTCSFTIVLPTPP</sequence>